<dbReference type="CDD" id="cd17352">
    <property type="entry name" value="MFS_MCT_SLC16"/>
    <property type="match status" value="1"/>
</dbReference>
<organism evidence="4 5">
    <name type="scientific">Magallana gigas</name>
    <name type="common">Pacific oyster</name>
    <name type="synonym">Crassostrea gigas</name>
    <dbReference type="NCBI Taxonomy" id="29159"/>
    <lineage>
        <taxon>Eukaryota</taxon>
        <taxon>Metazoa</taxon>
        <taxon>Spiralia</taxon>
        <taxon>Lophotrochozoa</taxon>
        <taxon>Mollusca</taxon>
        <taxon>Bivalvia</taxon>
        <taxon>Autobranchia</taxon>
        <taxon>Pteriomorphia</taxon>
        <taxon>Ostreida</taxon>
        <taxon>Ostreoidea</taxon>
        <taxon>Ostreidae</taxon>
        <taxon>Magallana</taxon>
    </lineage>
</organism>
<dbReference type="GO" id="GO:0008028">
    <property type="term" value="F:monocarboxylic acid transmembrane transporter activity"/>
    <property type="evidence" value="ECO:0007669"/>
    <property type="project" value="TreeGrafter"/>
</dbReference>
<feature type="transmembrane region" description="Helical" evidence="2">
    <location>
        <begin position="353"/>
        <end position="375"/>
    </location>
</feature>
<feature type="transmembrane region" description="Helical" evidence="2">
    <location>
        <begin position="387"/>
        <end position="406"/>
    </location>
</feature>
<accession>A0A8W8IQV2</accession>
<feature type="transmembrane region" description="Helical" evidence="2">
    <location>
        <begin position="178"/>
        <end position="200"/>
    </location>
</feature>
<keyword evidence="2" id="KW-1133">Transmembrane helix</keyword>
<dbReference type="Pfam" id="PF07690">
    <property type="entry name" value="MFS_1"/>
    <property type="match status" value="1"/>
</dbReference>
<dbReference type="EnsemblMetazoa" id="G15266.11">
    <property type="protein sequence ID" value="G15266.11:cds"/>
    <property type="gene ID" value="G15266"/>
</dbReference>
<dbReference type="Proteomes" id="UP000005408">
    <property type="component" value="Unassembled WGS sequence"/>
</dbReference>
<protein>
    <recommendedName>
        <fullName evidence="3">Major facilitator superfamily (MFS) profile domain-containing protein</fullName>
    </recommendedName>
</protein>
<dbReference type="GO" id="GO:0016020">
    <property type="term" value="C:membrane"/>
    <property type="evidence" value="ECO:0007669"/>
    <property type="project" value="UniProtKB-SubCell"/>
</dbReference>
<dbReference type="PANTHER" id="PTHR11360">
    <property type="entry name" value="MONOCARBOXYLATE TRANSPORTER"/>
    <property type="match status" value="1"/>
</dbReference>
<evidence type="ECO:0000313" key="5">
    <source>
        <dbReference type="Proteomes" id="UP000005408"/>
    </source>
</evidence>
<keyword evidence="2" id="KW-0472">Membrane</keyword>
<dbReference type="PANTHER" id="PTHR11360:SF310">
    <property type="entry name" value="MONOCARBOXYLATE TRANSPORTER 9-LIKE"/>
    <property type="match status" value="1"/>
</dbReference>
<reference evidence="4" key="1">
    <citation type="submission" date="2022-08" db="UniProtKB">
        <authorList>
            <consortium name="EnsemblMetazoa"/>
        </authorList>
    </citation>
    <scope>IDENTIFICATION</scope>
    <source>
        <strain evidence="4">05x7-T-G4-1.051#20</strain>
    </source>
</reference>
<name>A0A8W8IQV2_MAGGI</name>
<feature type="transmembrane region" description="Helical" evidence="2">
    <location>
        <begin position="293"/>
        <end position="313"/>
    </location>
</feature>
<dbReference type="InterPro" id="IPR036259">
    <property type="entry name" value="MFS_trans_sf"/>
</dbReference>
<comment type="subcellular location">
    <subcellularLocation>
        <location evidence="1">Membrane</location>
        <topology evidence="1">Multi-pass membrane protein</topology>
    </subcellularLocation>
</comment>
<feature type="transmembrane region" description="Helical" evidence="2">
    <location>
        <begin position="49"/>
        <end position="71"/>
    </location>
</feature>
<evidence type="ECO:0000256" key="2">
    <source>
        <dbReference type="SAM" id="Phobius"/>
    </source>
</evidence>
<dbReference type="InterPro" id="IPR020846">
    <property type="entry name" value="MFS_dom"/>
</dbReference>
<dbReference type="InterPro" id="IPR050327">
    <property type="entry name" value="Proton-linked_MCT"/>
</dbReference>
<feature type="transmembrane region" description="Helical" evidence="2">
    <location>
        <begin position="259"/>
        <end position="281"/>
    </location>
</feature>
<dbReference type="SUPFAM" id="SSF103473">
    <property type="entry name" value="MFS general substrate transporter"/>
    <property type="match status" value="1"/>
</dbReference>
<evidence type="ECO:0000259" key="3">
    <source>
        <dbReference type="PROSITE" id="PS50850"/>
    </source>
</evidence>
<feature type="transmembrane region" description="Helical" evidence="2">
    <location>
        <begin position="325"/>
        <end position="347"/>
    </location>
</feature>
<feature type="transmembrane region" description="Helical" evidence="2">
    <location>
        <begin position="143"/>
        <end position="166"/>
    </location>
</feature>
<dbReference type="Gene3D" id="1.20.1250.20">
    <property type="entry name" value="MFS general substrate transporter like domains"/>
    <property type="match status" value="1"/>
</dbReference>
<sequence>MVPDLKTSYLPKTKYITERVVYRRENFAHRVIAPGKRGTRKMRDIDQGWAWVVMMAAFCTQFITGVLSYSVGVFHNALLNEFKEDLTFTSLVGSVYTSLLCLTGPFVSFVINKWSCRVAAITSGCCLFTGFSLSFFAPNLIVLLVTYGVIAGIGLGFSAISAVIVVGYSFEKYRGIAVGVNVAGAGLGMFAGGPFIQYLIDQYSLRGAMLVLGAFGGQAIVFGALMRPTEIEMSYKTTNEKSDSKKKSHFQCSVFRNKAFLCILVASFFWNVPYNILFIHLPRFSVEYGATDMQAAFLITMIGLGSTLNRFLAGLVLGPGGIDPLLLNFGFLGIFGLTTVTFPLYSAKYIGQSIYSFVTGIYSGGLIVLINPLCCEIVGISQLSSAVGFYFTLAGIACILGGPLAGALIDLGVSYEGVFFLSGILCIIGAFVSLCASFWHGKSDTKEKATSFVDFKESRFLSGSAYLSGSFTVIVEDDKRTHLRKSRDSIMSKTPNGYSESVESLFMDRNGLPDNHYLSPIRALDNPTPGTIKKWLTRPERSSDQSLSCSGLQVQEIRLLSDEESVN</sequence>
<keyword evidence="2" id="KW-0812">Transmembrane</keyword>
<dbReference type="AlphaFoldDB" id="A0A8W8IQV2"/>
<dbReference type="InterPro" id="IPR011701">
    <property type="entry name" value="MFS"/>
</dbReference>
<feature type="domain" description="Major facilitator superfamily (MFS) profile" evidence="3">
    <location>
        <begin position="53"/>
        <end position="441"/>
    </location>
</feature>
<evidence type="ECO:0000256" key="1">
    <source>
        <dbReference type="ARBA" id="ARBA00004141"/>
    </source>
</evidence>
<feature type="transmembrane region" description="Helical" evidence="2">
    <location>
        <begin position="206"/>
        <end position="226"/>
    </location>
</feature>
<feature type="transmembrane region" description="Helical" evidence="2">
    <location>
        <begin position="118"/>
        <end position="137"/>
    </location>
</feature>
<feature type="transmembrane region" description="Helical" evidence="2">
    <location>
        <begin position="91"/>
        <end position="111"/>
    </location>
</feature>
<evidence type="ECO:0000313" key="4">
    <source>
        <dbReference type="EnsemblMetazoa" id="G15266.11:cds"/>
    </source>
</evidence>
<feature type="transmembrane region" description="Helical" evidence="2">
    <location>
        <begin position="418"/>
        <end position="439"/>
    </location>
</feature>
<keyword evidence="5" id="KW-1185">Reference proteome</keyword>
<dbReference type="PROSITE" id="PS50850">
    <property type="entry name" value="MFS"/>
    <property type="match status" value="1"/>
</dbReference>
<proteinExistence type="predicted"/>